<proteinExistence type="predicted"/>
<evidence type="ECO:0000313" key="2">
    <source>
        <dbReference type="EMBL" id="KAL3757769.1"/>
    </source>
</evidence>
<organism evidence="2 3">
    <name type="scientific">Discostella pseudostelligera</name>
    <dbReference type="NCBI Taxonomy" id="259834"/>
    <lineage>
        <taxon>Eukaryota</taxon>
        <taxon>Sar</taxon>
        <taxon>Stramenopiles</taxon>
        <taxon>Ochrophyta</taxon>
        <taxon>Bacillariophyta</taxon>
        <taxon>Coscinodiscophyceae</taxon>
        <taxon>Thalassiosirophycidae</taxon>
        <taxon>Stephanodiscales</taxon>
        <taxon>Stephanodiscaceae</taxon>
        <taxon>Discostella</taxon>
    </lineage>
</organism>
<feature type="region of interest" description="Disordered" evidence="1">
    <location>
        <begin position="144"/>
        <end position="172"/>
    </location>
</feature>
<sequence>MFAPPSFEPNTPREPQWFPRPITDSIESSLDLIERLEEDRKRRLRNIANVPARVPIGLGGVEDRSHANASGSHQSPKPNSNNLGGCNDYARYRYYPPLDAVPSSSSSSASVAGSSVAMETPYNLAALHNSYTLGNDDSHITQRSMLSSSVTTRNRVYRRGATPRSSSVANATSTSIAANALLAGGMNDGEATELRHFPESETPHQYLQQSGNQSFYSPSSSMQFTSPPLDPRAGGGRGSGRRVGRTSASSAASYSASARRRQQHHQLMQEGIDTTSDSVNLTGTTDWITPPAMTEDHQTLGGHGQGDDVYSQRRDASQRRRRRWWDEVNNDA</sequence>
<evidence type="ECO:0000256" key="1">
    <source>
        <dbReference type="SAM" id="MobiDB-lite"/>
    </source>
</evidence>
<reference evidence="2 3" key="1">
    <citation type="submission" date="2024-10" db="EMBL/GenBank/DDBJ databases">
        <title>Updated reference genomes for cyclostephanoid diatoms.</title>
        <authorList>
            <person name="Roberts W.R."/>
            <person name="Alverson A.J."/>
        </authorList>
    </citation>
    <scope>NUCLEOTIDE SEQUENCE [LARGE SCALE GENOMIC DNA]</scope>
    <source>
        <strain evidence="2 3">AJA232-27</strain>
    </source>
</reference>
<gene>
    <name evidence="2" type="ORF">ACHAWU_000410</name>
</gene>
<feature type="region of interest" description="Disordered" evidence="1">
    <location>
        <begin position="203"/>
        <end position="332"/>
    </location>
</feature>
<dbReference type="EMBL" id="JALLBG020000254">
    <property type="protein sequence ID" value="KAL3757769.1"/>
    <property type="molecule type" value="Genomic_DNA"/>
</dbReference>
<dbReference type="Proteomes" id="UP001530293">
    <property type="component" value="Unassembled WGS sequence"/>
</dbReference>
<evidence type="ECO:0000313" key="3">
    <source>
        <dbReference type="Proteomes" id="UP001530293"/>
    </source>
</evidence>
<feature type="region of interest" description="Disordered" evidence="1">
    <location>
        <begin position="56"/>
        <end position="85"/>
    </location>
</feature>
<protein>
    <submittedName>
        <fullName evidence="2">Uncharacterized protein</fullName>
    </submittedName>
</protein>
<feature type="compositionally biased region" description="Polar residues" evidence="1">
    <location>
        <begin position="67"/>
        <end position="84"/>
    </location>
</feature>
<keyword evidence="3" id="KW-1185">Reference proteome</keyword>
<dbReference type="AlphaFoldDB" id="A0ABD3M4W6"/>
<feature type="compositionally biased region" description="Polar residues" evidence="1">
    <location>
        <begin position="144"/>
        <end position="154"/>
    </location>
</feature>
<comment type="caution">
    <text evidence="2">The sequence shown here is derived from an EMBL/GenBank/DDBJ whole genome shotgun (WGS) entry which is preliminary data.</text>
</comment>
<name>A0ABD3M4W6_9STRA</name>
<feature type="region of interest" description="Disordered" evidence="1">
    <location>
        <begin position="1"/>
        <end position="22"/>
    </location>
</feature>
<feature type="compositionally biased region" description="Polar residues" evidence="1">
    <location>
        <begin position="272"/>
        <end position="287"/>
    </location>
</feature>
<feature type="compositionally biased region" description="Polar residues" evidence="1">
    <location>
        <begin position="203"/>
        <end position="226"/>
    </location>
</feature>
<accession>A0ABD3M4W6</accession>
<feature type="compositionally biased region" description="Low complexity" evidence="1">
    <location>
        <begin position="245"/>
        <end position="257"/>
    </location>
</feature>